<dbReference type="Gene3D" id="3.40.30.10">
    <property type="entry name" value="Glutaredoxin"/>
    <property type="match status" value="1"/>
</dbReference>
<organism evidence="3 4">
    <name type="scientific">Novosphingobium anseongense</name>
    <dbReference type="NCBI Taxonomy" id="3133436"/>
    <lineage>
        <taxon>Bacteria</taxon>
        <taxon>Pseudomonadati</taxon>
        <taxon>Pseudomonadota</taxon>
        <taxon>Alphaproteobacteria</taxon>
        <taxon>Sphingomonadales</taxon>
        <taxon>Sphingomonadaceae</taxon>
        <taxon>Novosphingobium</taxon>
    </lineage>
</organism>
<name>A0ABU8RTQ6_9SPHN</name>
<dbReference type="Gene3D" id="2.60.120.260">
    <property type="entry name" value="Galactose-binding domain-like"/>
    <property type="match status" value="1"/>
</dbReference>
<feature type="domain" description="Thioredoxin" evidence="2">
    <location>
        <begin position="42"/>
        <end position="185"/>
    </location>
</feature>
<feature type="chain" id="PRO_5046552608" evidence="1">
    <location>
        <begin position="28"/>
        <end position="352"/>
    </location>
</feature>
<dbReference type="PANTHER" id="PTHR42852:SF13">
    <property type="entry name" value="PROTEIN DIPZ"/>
    <property type="match status" value="1"/>
</dbReference>
<comment type="caution">
    <text evidence="3">The sequence shown here is derived from an EMBL/GenBank/DDBJ whole genome shotgun (WGS) entry which is preliminary data.</text>
</comment>
<reference evidence="3 4" key="1">
    <citation type="submission" date="2024-03" db="EMBL/GenBank/DDBJ databases">
        <authorList>
            <person name="Jo J.-H."/>
        </authorList>
    </citation>
    <scope>NUCLEOTIDE SEQUENCE [LARGE SCALE GENOMIC DNA]</scope>
    <source>
        <strain evidence="3 4">PS1R-30</strain>
    </source>
</reference>
<protein>
    <submittedName>
        <fullName evidence="3">Thioredoxin-like domain-containing protein</fullName>
    </submittedName>
</protein>
<keyword evidence="1" id="KW-0732">Signal</keyword>
<evidence type="ECO:0000313" key="4">
    <source>
        <dbReference type="Proteomes" id="UP001361239"/>
    </source>
</evidence>
<dbReference type="Pfam" id="PF17991">
    <property type="entry name" value="Thioredoxin_10"/>
    <property type="match status" value="1"/>
</dbReference>
<dbReference type="Pfam" id="PF08534">
    <property type="entry name" value="Redoxin"/>
    <property type="match status" value="1"/>
</dbReference>
<dbReference type="PANTHER" id="PTHR42852">
    <property type="entry name" value="THIOL:DISULFIDE INTERCHANGE PROTEIN DSBE"/>
    <property type="match status" value="1"/>
</dbReference>
<gene>
    <name evidence="3" type="ORF">WG901_07110</name>
</gene>
<evidence type="ECO:0000256" key="1">
    <source>
        <dbReference type="SAM" id="SignalP"/>
    </source>
</evidence>
<evidence type="ECO:0000313" key="3">
    <source>
        <dbReference type="EMBL" id="MEJ5976396.1"/>
    </source>
</evidence>
<sequence>MFNKRRSLGFTAIALFAGVATTAICLASPGAPVGLDGTAIADTPPDPIPLLLAGRAWLNGRPTPETLRGKVVLVNFWTYSCINSLRPLPYLRAWQAKYRDRLVVIGVHTPEFGFEKDPAKVRRALTDLGIDYPVVLDSDYALWRQFGNQGWPGFYVINPQGRVRGYRVGEGGYAAIQRLLDAPPGDIPTVDGQGIEKAPDWADLASPETYVGFDKAIHFRSPGGLRQRRSFAYSPAPDLPLNHWDLSGRWTVGGEFATPDEPSARIRMRFHARDLHLVLGTPQDGRTARFRMLIDGKAPGANHGTDVDPDGWGEVHQDRLYQLVRQTGAIADRTVTIEFEQPGARVYVFTFG</sequence>
<evidence type="ECO:0000259" key="2">
    <source>
        <dbReference type="PROSITE" id="PS51352"/>
    </source>
</evidence>
<dbReference type="RefSeq" id="WP_339586309.1">
    <property type="nucleotide sequence ID" value="NZ_JBBHJZ010000001.1"/>
</dbReference>
<dbReference type="PROSITE" id="PS51352">
    <property type="entry name" value="THIOREDOXIN_2"/>
    <property type="match status" value="1"/>
</dbReference>
<dbReference type="Proteomes" id="UP001361239">
    <property type="component" value="Unassembled WGS sequence"/>
</dbReference>
<keyword evidence="4" id="KW-1185">Reference proteome</keyword>
<proteinExistence type="predicted"/>
<dbReference type="InterPro" id="IPR041017">
    <property type="entry name" value="Thioredoxin_10"/>
</dbReference>
<feature type="signal peptide" evidence="1">
    <location>
        <begin position="1"/>
        <end position="27"/>
    </location>
</feature>
<dbReference type="InterPro" id="IPR050553">
    <property type="entry name" value="Thioredoxin_ResA/DsbE_sf"/>
</dbReference>
<dbReference type="EMBL" id="JBBHJZ010000001">
    <property type="protein sequence ID" value="MEJ5976396.1"/>
    <property type="molecule type" value="Genomic_DNA"/>
</dbReference>
<dbReference type="InterPro" id="IPR036249">
    <property type="entry name" value="Thioredoxin-like_sf"/>
</dbReference>
<accession>A0ABU8RTQ6</accession>
<dbReference type="InterPro" id="IPR013766">
    <property type="entry name" value="Thioredoxin_domain"/>
</dbReference>
<dbReference type="InterPro" id="IPR013740">
    <property type="entry name" value="Redoxin"/>
</dbReference>
<dbReference type="SUPFAM" id="SSF52833">
    <property type="entry name" value="Thioredoxin-like"/>
    <property type="match status" value="1"/>
</dbReference>